<dbReference type="Proteomes" id="UP000178912">
    <property type="component" value="Unassembled WGS sequence"/>
</dbReference>
<proteinExistence type="predicted"/>
<organism evidence="1 2">
    <name type="scientific">Rhynchosporium agropyri</name>
    <dbReference type="NCBI Taxonomy" id="914238"/>
    <lineage>
        <taxon>Eukaryota</taxon>
        <taxon>Fungi</taxon>
        <taxon>Dikarya</taxon>
        <taxon>Ascomycota</taxon>
        <taxon>Pezizomycotina</taxon>
        <taxon>Leotiomycetes</taxon>
        <taxon>Helotiales</taxon>
        <taxon>Ploettnerulaceae</taxon>
        <taxon>Rhynchosporium</taxon>
    </lineage>
</organism>
<keyword evidence="2" id="KW-1185">Reference proteome</keyword>
<accession>A0A1E1K322</accession>
<evidence type="ECO:0000313" key="2">
    <source>
        <dbReference type="Proteomes" id="UP000178912"/>
    </source>
</evidence>
<dbReference type="OrthoDB" id="3598765at2759"/>
<evidence type="ECO:0000313" key="1">
    <source>
        <dbReference type="EMBL" id="CZS92515.1"/>
    </source>
</evidence>
<name>A0A1E1K322_9HELO</name>
<protein>
    <submittedName>
        <fullName evidence="1">Uncharacterized protein</fullName>
    </submittedName>
</protein>
<reference evidence="2" key="1">
    <citation type="submission" date="2016-03" db="EMBL/GenBank/DDBJ databases">
        <authorList>
            <person name="Guldener U."/>
        </authorList>
    </citation>
    <scope>NUCLEOTIDE SEQUENCE [LARGE SCALE GENOMIC DNA]</scope>
    <source>
        <strain evidence="2">04CH-RAC-A.6.1</strain>
    </source>
</reference>
<gene>
    <name evidence="1" type="ORF">RAG0_03131</name>
</gene>
<dbReference type="EMBL" id="FJUX01000012">
    <property type="protein sequence ID" value="CZS92515.1"/>
    <property type="molecule type" value="Genomic_DNA"/>
</dbReference>
<dbReference type="AlphaFoldDB" id="A0A1E1K322"/>
<sequence length="445" mass="50611">MYVLGIPVDHRLRDVIRGLMKLNDALGSPSTSSNHTERLRQLAQSMRNRGWSVSEDEVDFACYLAEPAVQGGIVVLLTQPPKYQDYNIPTDDIVGECKTLLALRELARLFGVPFDSLSIFDAYPFIVETKLDDDNVDHVESHTTFHEMILEKRPMVVLSAWTSPYKTFEGHETKLLRKKATGAMFFSPTTPYCGLTLSMVNMPHPSYYMNHTPTESCFRQLQILEFAQAYGRWWGTWQEEAWMADLRQRCRARAKFPFDNRCDSSDEAYITKRFTQTLNQLEPLLAKVHYGSSTKTQVEDDLSKDNISELCSNASLILRHIEAEFRDTESVDCAQASAEFLCSWYKRKWCCFDEMPVSPESLPLARRIEFCLVAFAKEMNLTWTPAGDDAYEVDFDAQATAFFHLASGIEDAMDDAPSNIRVQHFATSMDVATVSLMERLAGLGI</sequence>